<name>A0A0R3X5S2_HYDTA</name>
<feature type="region of interest" description="Disordered" evidence="1">
    <location>
        <begin position="79"/>
        <end position="118"/>
    </location>
</feature>
<feature type="region of interest" description="Disordered" evidence="1">
    <location>
        <begin position="1318"/>
        <end position="1351"/>
    </location>
</feature>
<feature type="region of interest" description="Disordered" evidence="1">
    <location>
        <begin position="184"/>
        <end position="252"/>
    </location>
</feature>
<feature type="compositionally biased region" description="Polar residues" evidence="1">
    <location>
        <begin position="209"/>
        <end position="227"/>
    </location>
</feature>
<feature type="region of interest" description="Disordered" evidence="1">
    <location>
        <begin position="578"/>
        <end position="603"/>
    </location>
</feature>
<evidence type="ECO:0000313" key="4">
    <source>
        <dbReference type="WBParaSite" id="TTAC_0000883301-mRNA-1"/>
    </source>
</evidence>
<evidence type="ECO:0000313" key="3">
    <source>
        <dbReference type="Proteomes" id="UP000274429"/>
    </source>
</evidence>
<feature type="compositionally biased region" description="Basic residues" evidence="1">
    <location>
        <begin position="101"/>
        <end position="115"/>
    </location>
</feature>
<dbReference type="OrthoDB" id="6285959at2759"/>
<feature type="region of interest" description="Disordered" evidence="1">
    <location>
        <begin position="1564"/>
        <end position="1583"/>
    </location>
</feature>
<dbReference type="WBParaSite" id="TTAC_0000883301-mRNA-1">
    <property type="protein sequence ID" value="TTAC_0000883301-mRNA-1"/>
    <property type="gene ID" value="TTAC_0000883301"/>
</dbReference>
<evidence type="ECO:0000313" key="2">
    <source>
        <dbReference type="EMBL" id="VDM33471.1"/>
    </source>
</evidence>
<feature type="region of interest" description="Disordered" evidence="1">
    <location>
        <begin position="36"/>
        <end position="58"/>
    </location>
</feature>
<feature type="region of interest" description="Disordered" evidence="1">
    <location>
        <begin position="1048"/>
        <end position="1068"/>
    </location>
</feature>
<gene>
    <name evidence="2" type="ORF">TTAC_LOCUS8818</name>
</gene>
<dbReference type="Proteomes" id="UP000274429">
    <property type="component" value="Unassembled WGS sequence"/>
</dbReference>
<reference evidence="4" key="1">
    <citation type="submission" date="2016-04" db="UniProtKB">
        <authorList>
            <consortium name="WormBaseParasite"/>
        </authorList>
    </citation>
    <scope>IDENTIFICATION</scope>
</reference>
<organism evidence="4">
    <name type="scientific">Hydatigena taeniaeformis</name>
    <name type="common">Feline tapeworm</name>
    <name type="synonym">Taenia taeniaeformis</name>
    <dbReference type="NCBI Taxonomy" id="6205"/>
    <lineage>
        <taxon>Eukaryota</taxon>
        <taxon>Metazoa</taxon>
        <taxon>Spiralia</taxon>
        <taxon>Lophotrochozoa</taxon>
        <taxon>Platyhelminthes</taxon>
        <taxon>Cestoda</taxon>
        <taxon>Eucestoda</taxon>
        <taxon>Cyclophyllidea</taxon>
        <taxon>Taeniidae</taxon>
        <taxon>Hydatigera</taxon>
    </lineage>
</organism>
<accession>A0A0R3X5S2</accession>
<keyword evidence="3" id="KW-1185">Reference proteome</keyword>
<reference evidence="2 3" key="2">
    <citation type="submission" date="2018-11" db="EMBL/GenBank/DDBJ databases">
        <authorList>
            <consortium name="Pathogen Informatics"/>
        </authorList>
    </citation>
    <scope>NUCLEOTIDE SEQUENCE [LARGE SCALE GENOMIC DNA]</scope>
</reference>
<sequence>MPKEGLFDGIRKRSTIELPTFEQGTDLGLTYVSVVSESPSHRTEPSMVSRPSERGRRKLRARRNLVDSVEATGDATFEISVAPSRDTGGEAKDTSNVASHGRSRPTKKKRLRSRRNLVDSSCAAPDNATFEISVVQLSERKNDTMADATKVEAIGLSIPDCPVGSLPLASGAACKSLEESEVEVGTQGSAALPPYETPSSQTKTRESSEGCTGSPLSHSATRNSGHNENADAMTGVGVASPPANQNEGQIGDQVPESVNDALLQTEVTPDTKVVEVDIGRGEDPALEHVHVPLLVESDHVNVVTDLLDMNSFDMESTSALVVEDEASATSAVVLTPAPESTSMATSMSETSAAPSSAEAIQAPAITPIAGAVRADLSAMEISGKLVGKLLLCLQKECLDFNSPFFLTMAVVEAPSNASVLRDEWKESDVMRHSVQHQTEAISMAVSNMEASEGIDDRTGSVMVRSNVPDTDALPAEGGPVGEEVISMLVSEIDFSAYQHQPTAEVASRPEANVETVEERERTACTASCADVFNSPVVICGPEAPGEGAVISFHYLDERASPKEVDELDVCPVEAVAGQPNADVDVPAEESQRSTNGADGGGEEGVSVIVNKSNVSAALKACVTLLANLAKNKPQCDNTMYNCDAELEAEAVEDLATESTHTVEEVAKVSDAMQVEDMSLEGGLLPSRPPDVPLESDTGCDSQGEKRSLRCRRKMVDSVDVVEANATVEKSVARVEDKGGVEEGDGETEGVVVVSDEVHVGGDADVEVTEESEVVVAAAAVERIDGGGSEAGGGDVDLVEQATESAAPAGAVPIVPSEVELERIEFSVETLCTIWREELKYKELLRFLFAGVSTGIRSSSDSCDDQRSLTSSSSMVSHVDAEAGDATVPISVSSLMVERKDGQGADEDAVVVGEVDQFNLTAQPVAIVPVDAQIAGTGTKRGLRSRRKMVDSVDAVEWDVTMEISVAPLVDKQSIGQRRSETEDDSAAVHQAEPSPVMEAFVDASSQAVPEDGFMSREADTSAPMEEAVKGVSNTAQTKDVSLEGDLLLSRPPDVPLESDTGCDSQGEKRSLRCRRKMVDSVDVVEANATVEKSVARVEDKGGVEEGDGETEGVVVVSDEVHVGGDADVEVTEESEVVVVAVERRMVASSVASLGDGREEDAVMEDAASTEVFINAVKQHTNTPGIVYLCIPSTTCFHIITWHLVCSHLSVGRSPDGACWRWNGGVFFDESVLETPQPISPRCAWPSPLNRPGSLGYTCPSLSAVPLMETKLKSTSSSSRVSRSTGVSSGMTRSPLSSQRRTITYQEIREIEERLLETSADEVEDHSIPQVAPSNGSTSTRNKDTAKLAPPVSVPNDLSLSASCLDRTMLQDMVLMPPVQPLPPLKHRHGSFVGETAAVGSAPSASTSFTERRRSVQFAPLAEVLKQSPRGHWNRLSVGLMDQFDVSPIPKSGGGAIVTNSSTDESSSSSDLSHSLIAANDEIEQSSITPSTSSSLNHLNRSCHLSPTAVEALNRWREDQSVLVEGEEAEKVTEKTYSESLIPGREKLTPEQIKHVLTCLRSPELASKASQRSARRNQRSKIDDKTYAIDPSMTSLSQWLPPPNEGKEYDMDAVGNALRLMLMGWVEPQDPVFIPLPKSAYQHRVNTDSGLRRSTRIRVAPPRDSYERVYYDVRTNPVTGRLERVPLGYLRYPNQKEVRRRQRLLKKRLQDSDKGAAAVRKRAREARLHRLAAKRRRVLGLSEALSKTNHSRIIVLESDVTWVEDGMNTLPIGQLINPKGPSNLRVIFESLDEAQSCLAGGVIQTFTECGIEPGSGLSHVGPFEQSLHDITNVISAEQKRRGLHFDPKASNFFIIHLQTPNEISSKNPLLAVQIGTYAIPLRKACCILVPGGIPYKFISIAPRIIRLSRLRFMPLR</sequence>
<dbReference type="EMBL" id="UYWX01020596">
    <property type="protein sequence ID" value="VDM33471.1"/>
    <property type="molecule type" value="Genomic_DNA"/>
</dbReference>
<proteinExistence type="predicted"/>
<feature type="region of interest" description="Disordered" evidence="1">
    <location>
        <begin position="1272"/>
        <end position="1299"/>
    </location>
</feature>
<protein>
    <submittedName>
        <fullName evidence="4">Myb-like domain-containing protein</fullName>
    </submittedName>
</protein>
<feature type="region of interest" description="Disordered" evidence="1">
    <location>
        <begin position="683"/>
        <end position="705"/>
    </location>
</feature>
<feature type="compositionally biased region" description="Low complexity" evidence="1">
    <location>
        <begin position="1273"/>
        <end position="1293"/>
    </location>
</feature>
<evidence type="ECO:0000256" key="1">
    <source>
        <dbReference type="SAM" id="MobiDB-lite"/>
    </source>
</evidence>